<organism evidence="2 3">
    <name type="scientific">Roseibium sediminicola</name>
    <dbReference type="NCBI Taxonomy" id="2933272"/>
    <lineage>
        <taxon>Bacteria</taxon>
        <taxon>Pseudomonadati</taxon>
        <taxon>Pseudomonadota</taxon>
        <taxon>Alphaproteobacteria</taxon>
        <taxon>Hyphomicrobiales</taxon>
        <taxon>Stappiaceae</taxon>
        <taxon>Roseibium</taxon>
    </lineage>
</organism>
<dbReference type="EMBL" id="JALNMJ010000020">
    <property type="protein sequence ID" value="MCK7615023.1"/>
    <property type="molecule type" value="Genomic_DNA"/>
</dbReference>
<feature type="transmembrane region" description="Helical" evidence="1">
    <location>
        <begin position="22"/>
        <end position="44"/>
    </location>
</feature>
<sequence length="120" mass="13567">MNSFNWRTFLLSFGGRTPRSDYWLRFVLPFSGFILLVGMLANAMPEAEPILKSVFAVVLVAMVWPSLAVAVKRLHDRDKSAWWLLLLLIPIVGSIWWFVDGGCLRGTKGPNRYGNDPLNS</sequence>
<evidence type="ECO:0000313" key="2">
    <source>
        <dbReference type="EMBL" id="MCK7615023.1"/>
    </source>
</evidence>
<feature type="transmembrane region" description="Helical" evidence="1">
    <location>
        <begin position="50"/>
        <end position="69"/>
    </location>
</feature>
<dbReference type="RefSeq" id="WP_248157949.1">
    <property type="nucleotide sequence ID" value="NZ_JALNMJ010000020.1"/>
</dbReference>
<feature type="transmembrane region" description="Helical" evidence="1">
    <location>
        <begin position="81"/>
        <end position="99"/>
    </location>
</feature>
<keyword evidence="1" id="KW-1133">Transmembrane helix</keyword>
<keyword evidence="1" id="KW-0812">Transmembrane</keyword>
<dbReference type="Proteomes" id="UP001431221">
    <property type="component" value="Unassembled WGS sequence"/>
</dbReference>
<dbReference type="PANTHER" id="PTHR34980:SF1">
    <property type="entry name" value="INNER MEMBRANE PROTEIN"/>
    <property type="match status" value="1"/>
</dbReference>
<comment type="caution">
    <text evidence="2">The sequence shown here is derived from an EMBL/GenBank/DDBJ whole genome shotgun (WGS) entry which is preliminary data.</text>
</comment>
<dbReference type="Pfam" id="PF05656">
    <property type="entry name" value="DUF805"/>
    <property type="match status" value="1"/>
</dbReference>
<protein>
    <submittedName>
        <fullName evidence="2">DUF805 domain-containing protein</fullName>
    </submittedName>
</protein>
<proteinExistence type="predicted"/>
<evidence type="ECO:0000313" key="3">
    <source>
        <dbReference type="Proteomes" id="UP001431221"/>
    </source>
</evidence>
<reference evidence="2" key="1">
    <citation type="submission" date="2022-04" db="EMBL/GenBank/DDBJ databases">
        <title>Roseibium sp. CAU 1639 isolated from mud.</title>
        <authorList>
            <person name="Kim W."/>
        </authorList>
    </citation>
    <scope>NUCLEOTIDE SEQUENCE</scope>
    <source>
        <strain evidence="2">CAU 1639</strain>
    </source>
</reference>
<gene>
    <name evidence="2" type="ORF">M0H32_22895</name>
</gene>
<keyword evidence="3" id="KW-1185">Reference proteome</keyword>
<keyword evidence="1" id="KW-0472">Membrane</keyword>
<dbReference type="PANTHER" id="PTHR34980">
    <property type="entry name" value="INNER MEMBRANE PROTEIN-RELATED-RELATED"/>
    <property type="match status" value="1"/>
</dbReference>
<name>A0ABT0H005_9HYPH</name>
<accession>A0ABT0H005</accession>
<evidence type="ECO:0000256" key="1">
    <source>
        <dbReference type="SAM" id="Phobius"/>
    </source>
</evidence>
<dbReference type="InterPro" id="IPR008523">
    <property type="entry name" value="DUF805"/>
</dbReference>